<dbReference type="GO" id="GO:0008270">
    <property type="term" value="F:zinc ion binding"/>
    <property type="evidence" value="ECO:0007669"/>
    <property type="project" value="UniProtKB-KW"/>
</dbReference>
<dbReference type="SMART" id="SM00064">
    <property type="entry name" value="FYVE"/>
    <property type="match status" value="1"/>
</dbReference>
<keyword evidence="5" id="KW-0175">Coiled coil</keyword>
<dbReference type="SUPFAM" id="SSF57903">
    <property type="entry name" value="FYVE/PHD zinc finger"/>
    <property type="match status" value="1"/>
</dbReference>
<dbReference type="PANTHER" id="PTHR13510">
    <property type="entry name" value="FYVE-FINGER-CONTAINING RAB5 EFFECTOR PROTEIN RABENOSYN-5-RELATED"/>
    <property type="match status" value="1"/>
</dbReference>
<name>A0AAV6TVK6_9ARAC</name>
<evidence type="ECO:0000313" key="9">
    <source>
        <dbReference type="Proteomes" id="UP000827092"/>
    </source>
</evidence>
<dbReference type="InterPro" id="IPR021565">
    <property type="entry name" value="Rbsn_Rab-bd"/>
</dbReference>
<keyword evidence="1" id="KW-0479">Metal-binding</keyword>
<feature type="region of interest" description="Disordered" evidence="6">
    <location>
        <begin position="377"/>
        <end position="400"/>
    </location>
</feature>
<dbReference type="AlphaFoldDB" id="A0AAV6TVK6"/>
<dbReference type="PANTHER" id="PTHR13510:SF44">
    <property type="entry name" value="RABENOSYN-5"/>
    <property type="match status" value="1"/>
</dbReference>
<dbReference type="Gene3D" id="3.30.40.10">
    <property type="entry name" value="Zinc/RING finger domain, C3HC4 (zinc finger)"/>
    <property type="match status" value="1"/>
</dbReference>
<gene>
    <name evidence="8" type="ORF">JTE90_018056</name>
</gene>
<dbReference type="Proteomes" id="UP000827092">
    <property type="component" value="Unassembled WGS sequence"/>
</dbReference>
<dbReference type="InterPro" id="IPR013083">
    <property type="entry name" value="Znf_RING/FYVE/PHD"/>
</dbReference>
<proteinExistence type="predicted"/>
<feature type="domain" description="FYVE-type" evidence="7">
    <location>
        <begin position="137"/>
        <end position="233"/>
    </location>
</feature>
<evidence type="ECO:0000256" key="2">
    <source>
        <dbReference type="ARBA" id="ARBA00022771"/>
    </source>
</evidence>
<keyword evidence="2 4" id="KW-0863">Zinc-finger</keyword>
<evidence type="ECO:0000256" key="3">
    <source>
        <dbReference type="ARBA" id="ARBA00022833"/>
    </source>
</evidence>
<organism evidence="8 9">
    <name type="scientific">Oedothorax gibbosus</name>
    <dbReference type="NCBI Taxonomy" id="931172"/>
    <lineage>
        <taxon>Eukaryota</taxon>
        <taxon>Metazoa</taxon>
        <taxon>Ecdysozoa</taxon>
        <taxon>Arthropoda</taxon>
        <taxon>Chelicerata</taxon>
        <taxon>Arachnida</taxon>
        <taxon>Araneae</taxon>
        <taxon>Araneomorphae</taxon>
        <taxon>Entelegynae</taxon>
        <taxon>Araneoidea</taxon>
        <taxon>Linyphiidae</taxon>
        <taxon>Erigoninae</taxon>
        <taxon>Oedothorax</taxon>
    </lineage>
</organism>
<keyword evidence="9" id="KW-1185">Reference proteome</keyword>
<evidence type="ECO:0000259" key="7">
    <source>
        <dbReference type="PROSITE" id="PS50178"/>
    </source>
</evidence>
<evidence type="ECO:0000256" key="6">
    <source>
        <dbReference type="SAM" id="MobiDB-lite"/>
    </source>
</evidence>
<dbReference type="EMBL" id="JAFNEN010000932">
    <property type="protein sequence ID" value="KAG8175990.1"/>
    <property type="molecule type" value="Genomic_DNA"/>
</dbReference>
<feature type="coiled-coil region" evidence="5">
    <location>
        <begin position="416"/>
        <end position="443"/>
    </location>
</feature>
<dbReference type="InterPro" id="IPR036531">
    <property type="entry name" value="Rbsn_Rab-bd_sf"/>
</dbReference>
<dbReference type="InterPro" id="IPR000306">
    <property type="entry name" value="Znf_FYVE"/>
</dbReference>
<evidence type="ECO:0000256" key="1">
    <source>
        <dbReference type="ARBA" id="ARBA00022723"/>
    </source>
</evidence>
<dbReference type="InterPro" id="IPR017455">
    <property type="entry name" value="Znf_FYVE-rel"/>
</dbReference>
<dbReference type="SUPFAM" id="SSF140125">
    <property type="entry name" value="Rabenosyn-5 Rab-binding domain-like"/>
    <property type="match status" value="1"/>
</dbReference>
<dbReference type="Gene3D" id="4.10.860.20">
    <property type="entry name" value="Rabenosyn, Rab binding domain"/>
    <property type="match status" value="1"/>
</dbReference>
<reference evidence="8 9" key="1">
    <citation type="journal article" date="2022" name="Nat. Ecol. Evol.">
        <title>A masculinizing supergene underlies an exaggerated male reproductive morph in a spider.</title>
        <authorList>
            <person name="Hendrickx F."/>
            <person name="De Corte Z."/>
            <person name="Sonet G."/>
            <person name="Van Belleghem S.M."/>
            <person name="Kostlbacher S."/>
            <person name="Vangestel C."/>
        </authorList>
    </citation>
    <scope>NUCLEOTIDE SEQUENCE [LARGE SCALE GENOMIC DNA]</scope>
    <source>
        <strain evidence="8">W744_W776</strain>
    </source>
</reference>
<keyword evidence="3" id="KW-0862">Zinc</keyword>
<dbReference type="Pfam" id="PF01363">
    <property type="entry name" value="FYVE"/>
    <property type="match status" value="1"/>
</dbReference>
<dbReference type="Pfam" id="PF11464">
    <property type="entry name" value="Rbsn"/>
    <property type="match status" value="1"/>
</dbReference>
<evidence type="ECO:0000256" key="4">
    <source>
        <dbReference type="PROSITE-ProRule" id="PRU00091"/>
    </source>
</evidence>
<dbReference type="PROSITE" id="PS50178">
    <property type="entry name" value="ZF_FYVE"/>
    <property type="match status" value="1"/>
</dbReference>
<sequence>MYDLKTVYQLQEHFEVAHSTESTDVIQALKGIFDKAKRKILKQDPVDNGDFRQPSFESEAVFVDKTISPDCIWEFQDVGLTSSHTSYFKKVREKKINRNRIETNKILITLEKLICDISSDPEKRKEFEKSIVPWVPDSDVPLCPGCAKSFGLSRRWHHCRLCGYVMCNSCSFFISYDFARKLIVPAISDDQQLLKMQNSVARRPSNISLMSVVHLGSDHHLIRICKECNMLLQHHDKMVQQRNHRPVIVEIYDRLKDCINQVENQVPVYMEMLESLNSGETNYQLQDIQELKIKITKLAEKIDIHSKRIAKLEPTEEASGSHTIQLQSGIRMAASQFLRNMVIGLPSPPTKEELEQYRSQRLDQVLRRIQQEKEAELMLSKKETSKTPSPEAVEEEDDPLVQQMKNIRKYIQQAKMDRKFDEVKMLEANLKELKLEHARQEAEKRKS</sequence>
<accession>A0AAV6TVK6</accession>
<evidence type="ECO:0000313" key="8">
    <source>
        <dbReference type="EMBL" id="KAG8175990.1"/>
    </source>
</evidence>
<protein>
    <recommendedName>
        <fullName evidence="7">FYVE-type domain-containing protein</fullName>
    </recommendedName>
</protein>
<comment type="caution">
    <text evidence="8">The sequence shown here is derived from an EMBL/GenBank/DDBJ whole genome shotgun (WGS) entry which is preliminary data.</text>
</comment>
<dbReference type="InterPro" id="IPR011011">
    <property type="entry name" value="Znf_FYVE_PHD"/>
</dbReference>
<evidence type="ECO:0000256" key="5">
    <source>
        <dbReference type="SAM" id="Coils"/>
    </source>
</evidence>
<dbReference type="InterPro" id="IPR052727">
    <property type="entry name" value="Rab4/Rab5_effector"/>
</dbReference>